<reference evidence="2 3" key="1">
    <citation type="submission" date="2016-10" db="EMBL/GenBank/DDBJ databases">
        <authorList>
            <person name="de Groot N.N."/>
        </authorList>
    </citation>
    <scope>NUCLEOTIDE SEQUENCE [LARGE SCALE GENOMIC DNA]</scope>
    <source>
        <strain evidence="3">L7-484,KACC 16230,DSM 25025</strain>
    </source>
</reference>
<keyword evidence="3" id="KW-1185">Reference proteome</keyword>
<dbReference type="STRING" id="1166073.SAMN05192530_11440"/>
<organism evidence="2 3">
    <name type="scientific">Aureimonas jatrophae</name>
    <dbReference type="NCBI Taxonomy" id="1166073"/>
    <lineage>
        <taxon>Bacteria</taxon>
        <taxon>Pseudomonadati</taxon>
        <taxon>Pseudomonadota</taxon>
        <taxon>Alphaproteobacteria</taxon>
        <taxon>Hyphomicrobiales</taxon>
        <taxon>Aurantimonadaceae</taxon>
        <taxon>Aureimonas</taxon>
    </lineage>
</organism>
<evidence type="ECO:0000313" key="3">
    <source>
        <dbReference type="Proteomes" id="UP000198793"/>
    </source>
</evidence>
<dbReference type="AlphaFoldDB" id="A0A1H0MK46"/>
<dbReference type="InterPro" id="IPR029787">
    <property type="entry name" value="Nucleotide_cyclase"/>
</dbReference>
<dbReference type="NCBIfam" id="TIGR00254">
    <property type="entry name" value="GGDEF"/>
    <property type="match status" value="1"/>
</dbReference>
<gene>
    <name evidence="2" type="ORF">SAMN05192530_11440</name>
</gene>
<dbReference type="PANTHER" id="PTHR46663">
    <property type="entry name" value="DIGUANYLATE CYCLASE DGCT-RELATED"/>
    <property type="match status" value="1"/>
</dbReference>
<dbReference type="Pfam" id="PF00990">
    <property type="entry name" value="GGDEF"/>
    <property type="match status" value="1"/>
</dbReference>
<evidence type="ECO:0000259" key="1">
    <source>
        <dbReference type="PROSITE" id="PS50887"/>
    </source>
</evidence>
<dbReference type="Gene3D" id="3.30.70.270">
    <property type="match status" value="1"/>
</dbReference>
<sequence length="147" mass="16150">MSVTSGSLDRYSSNSSWMKFACRSTLRQAGSTQRPFSIILADLDQFKSINDRFGHSVGDEVLRQTAERLRDGIRETDQLALIDGDEFTAIVSAGSEPPTDLALEIGRRPAAELLCVVQDLSDGLPSPFRVSPALALHEDGQPTWRDQ</sequence>
<dbReference type="InterPro" id="IPR000160">
    <property type="entry name" value="GGDEF_dom"/>
</dbReference>
<dbReference type="InterPro" id="IPR043128">
    <property type="entry name" value="Rev_trsase/Diguanyl_cyclase"/>
</dbReference>
<dbReference type="SUPFAM" id="SSF55073">
    <property type="entry name" value="Nucleotide cyclase"/>
    <property type="match status" value="1"/>
</dbReference>
<proteinExistence type="predicted"/>
<dbReference type="PROSITE" id="PS50887">
    <property type="entry name" value="GGDEF"/>
    <property type="match status" value="1"/>
</dbReference>
<evidence type="ECO:0000313" key="2">
    <source>
        <dbReference type="EMBL" id="SDO80819.1"/>
    </source>
</evidence>
<dbReference type="InterPro" id="IPR052163">
    <property type="entry name" value="DGC-Regulatory_Protein"/>
</dbReference>
<accession>A0A1H0MK46</accession>
<dbReference type="SMART" id="SM00267">
    <property type="entry name" value="GGDEF"/>
    <property type="match status" value="1"/>
</dbReference>
<name>A0A1H0MK46_9HYPH</name>
<protein>
    <submittedName>
        <fullName evidence="2">Diguanylate cyclase (GGDEF) domain-containing protein</fullName>
    </submittedName>
</protein>
<feature type="domain" description="GGDEF" evidence="1">
    <location>
        <begin position="34"/>
        <end position="147"/>
    </location>
</feature>
<dbReference type="CDD" id="cd01949">
    <property type="entry name" value="GGDEF"/>
    <property type="match status" value="1"/>
</dbReference>
<dbReference type="Proteomes" id="UP000198793">
    <property type="component" value="Unassembled WGS sequence"/>
</dbReference>
<dbReference type="RefSeq" id="WP_210184197.1">
    <property type="nucleotide sequence ID" value="NZ_FNIT01000014.1"/>
</dbReference>
<dbReference type="PANTHER" id="PTHR46663:SF2">
    <property type="entry name" value="GGDEF DOMAIN-CONTAINING PROTEIN"/>
    <property type="match status" value="1"/>
</dbReference>
<dbReference type="EMBL" id="FNIT01000014">
    <property type="protein sequence ID" value="SDO80819.1"/>
    <property type="molecule type" value="Genomic_DNA"/>
</dbReference>